<keyword evidence="1" id="KW-0040">ANK repeat</keyword>
<dbReference type="SUPFAM" id="SSF48403">
    <property type="entry name" value="Ankyrin repeat"/>
    <property type="match status" value="1"/>
</dbReference>
<dbReference type="SMART" id="SM00248">
    <property type="entry name" value="ANK"/>
    <property type="match status" value="6"/>
</dbReference>
<accession>A0A0J6CXQ8</accession>
<protein>
    <recommendedName>
        <fullName evidence="5">Ankyrin</fullName>
    </recommendedName>
</protein>
<dbReference type="PROSITE" id="PS50088">
    <property type="entry name" value="ANK_REPEAT"/>
    <property type="match status" value="1"/>
</dbReference>
<dbReference type="STRING" id="157733.AB986_13030"/>
<gene>
    <name evidence="3" type="ORF">AB986_13030</name>
</gene>
<dbReference type="EMBL" id="LELK01000004">
    <property type="protein sequence ID" value="KMM36839.1"/>
    <property type="molecule type" value="Genomic_DNA"/>
</dbReference>
<dbReference type="InterPro" id="IPR036770">
    <property type="entry name" value="Ankyrin_rpt-contain_sf"/>
</dbReference>
<evidence type="ECO:0000313" key="4">
    <source>
        <dbReference type="Proteomes" id="UP000035996"/>
    </source>
</evidence>
<evidence type="ECO:0008006" key="5">
    <source>
        <dbReference type="Google" id="ProtNLM"/>
    </source>
</evidence>
<dbReference type="PROSITE" id="PS50297">
    <property type="entry name" value="ANK_REP_REGION"/>
    <property type="match status" value="1"/>
</dbReference>
<dbReference type="Gene3D" id="1.25.40.20">
    <property type="entry name" value="Ankyrin repeat-containing domain"/>
    <property type="match status" value="2"/>
</dbReference>
<dbReference type="RefSeq" id="WP_048311550.1">
    <property type="nucleotide sequence ID" value="NZ_CP119526.1"/>
</dbReference>
<evidence type="ECO:0000256" key="2">
    <source>
        <dbReference type="SAM" id="MobiDB-lite"/>
    </source>
</evidence>
<dbReference type="OrthoDB" id="5622506at2"/>
<evidence type="ECO:0000256" key="1">
    <source>
        <dbReference type="PROSITE-ProRule" id="PRU00023"/>
    </source>
</evidence>
<dbReference type="InterPro" id="IPR051616">
    <property type="entry name" value="Cul2-RING_E3_ligase_SR"/>
</dbReference>
<feature type="repeat" description="ANK" evidence="1">
    <location>
        <begin position="85"/>
        <end position="117"/>
    </location>
</feature>
<name>A0A0J6CXQ8_9BACL</name>
<keyword evidence="4" id="KW-1185">Reference proteome</keyword>
<dbReference type="Pfam" id="PF12796">
    <property type="entry name" value="Ank_2"/>
    <property type="match status" value="2"/>
</dbReference>
<dbReference type="InterPro" id="IPR002110">
    <property type="entry name" value="Ankyrin_rpt"/>
</dbReference>
<comment type="caution">
    <text evidence="3">The sequence shown here is derived from an EMBL/GenBank/DDBJ whole genome shotgun (WGS) entry which is preliminary data.</text>
</comment>
<proteinExistence type="predicted"/>
<sequence length="307" mass="33791">MNNKLLFLIPFLLATVGCSVSESEATSSEPIKEESTAKSSEVEAELSHSDHFWELVYKENIEPADHSEMERLISLGVDIDAKNEEGTTPLTYAVMKKDPQLVEWIVQAGADVHEGVENDRLLELAANNKSYDIVDLFLKMGAHFEVGNENMLIQAVEAENLNLIKTLLHNGYSPNLEAELDGSKSTLLNYAIVEENEDLTTMLLNAGANPNFAVDSENESAVVVAVIEEKSSEFLSLLLARGGDANVYYKNAPLLFEAIKQNNVSLVEVMLISGATPPSSKESAQAFKLADGEEYKEITDLLMQYGW</sequence>
<dbReference type="PANTHER" id="PTHR46224">
    <property type="entry name" value="ANKYRIN REPEAT FAMILY PROTEIN"/>
    <property type="match status" value="1"/>
</dbReference>
<dbReference type="Proteomes" id="UP000035996">
    <property type="component" value="Unassembled WGS sequence"/>
</dbReference>
<dbReference type="AlphaFoldDB" id="A0A0J6CXQ8"/>
<dbReference type="PROSITE" id="PS51257">
    <property type="entry name" value="PROKAR_LIPOPROTEIN"/>
    <property type="match status" value="1"/>
</dbReference>
<organism evidence="3 4">
    <name type="scientific">Guptibacillus hwajinpoensis</name>
    <dbReference type="NCBI Taxonomy" id="208199"/>
    <lineage>
        <taxon>Bacteria</taxon>
        <taxon>Bacillati</taxon>
        <taxon>Bacillota</taxon>
        <taxon>Bacilli</taxon>
        <taxon>Bacillales</taxon>
        <taxon>Guptibacillaceae</taxon>
        <taxon>Guptibacillus</taxon>
    </lineage>
</organism>
<feature type="region of interest" description="Disordered" evidence="2">
    <location>
        <begin position="23"/>
        <end position="43"/>
    </location>
</feature>
<reference evidence="3" key="1">
    <citation type="submission" date="2015-06" db="EMBL/GenBank/DDBJ databases">
        <authorList>
            <person name="Liu B."/>
            <person name="Wang J."/>
            <person name="Zhu Y."/>
            <person name="Liu G."/>
            <person name="Chen Q."/>
            <person name="Zheng C."/>
            <person name="Che J."/>
            <person name="Ge C."/>
            <person name="Shi H."/>
            <person name="Pan Z."/>
            <person name="Liu X."/>
        </authorList>
    </citation>
    <scope>NUCLEOTIDE SEQUENCE [LARGE SCALE GENOMIC DNA]</scope>
    <source>
        <strain evidence="3">DSM 16346</strain>
    </source>
</reference>
<evidence type="ECO:0000313" key="3">
    <source>
        <dbReference type="EMBL" id="KMM36839.1"/>
    </source>
</evidence>